<feature type="transmembrane region" description="Helical" evidence="8">
    <location>
        <begin position="215"/>
        <end position="236"/>
    </location>
</feature>
<dbReference type="PANTHER" id="PTHR23517">
    <property type="entry name" value="RESISTANCE PROTEIN MDTM, PUTATIVE-RELATED-RELATED"/>
    <property type="match status" value="1"/>
</dbReference>
<dbReference type="CDD" id="cd17329">
    <property type="entry name" value="MFS_MdtH_MDR_like"/>
    <property type="match status" value="1"/>
</dbReference>
<evidence type="ECO:0000256" key="2">
    <source>
        <dbReference type="ARBA" id="ARBA00022448"/>
    </source>
</evidence>
<feature type="transmembrane region" description="Helical" evidence="8">
    <location>
        <begin position="100"/>
        <end position="118"/>
    </location>
</feature>
<keyword evidence="11" id="KW-1185">Reference proteome</keyword>
<evidence type="ECO:0000256" key="1">
    <source>
        <dbReference type="ARBA" id="ARBA00004651"/>
    </source>
</evidence>
<dbReference type="InterPro" id="IPR050171">
    <property type="entry name" value="MFS_Transporters"/>
</dbReference>
<gene>
    <name evidence="10" type="ORF">ACFYM3_26795</name>
</gene>
<feature type="transmembrane region" description="Helical" evidence="8">
    <location>
        <begin position="76"/>
        <end position="94"/>
    </location>
</feature>
<dbReference type="PANTHER" id="PTHR23517:SF2">
    <property type="entry name" value="MULTIDRUG RESISTANCE PROTEIN MDTH"/>
    <property type="match status" value="1"/>
</dbReference>
<dbReference type="PROSITE" id="PS00216">
    <property type="entry name" value="SUGAR_TRANSPORT_1"/>
    <property type="match status" value="1"/>
</dbReference>
<evidence type="ECO:0000256" key="7">
    <source>
        <dbReference type="SAM" id="MobiDB-lite"/>
    </source>
</evidence>
<evidence type="ECO:0000313" key="11">
    <source>
        <dbReference type="Proteomes" id="UP001601288"/>
    </source>
</evidence>
<proteinExistence type="predicted"/>
<dbReference type="Proteomes" id="UP001601288">
    <property type="component" value="Unassembled WGS sequence"/>
</dbReference>
<keyword evidence="6 8" id="KW-0472">Membrane</keyword>
<organism evidence="10 11">
    <name type="scientific">Streptomyces massasporeus</name>
    <dbReference type="NCBI Taxonomy" id="67324"/>
    <lineage>
        <taxon>Bacteria</taxon>
        <taxon>Bacillati</taxon>
        <taxon>Actinomycetota</taxon>
        <taxon>Actinomycetes</taxon>
        <taxon>Kitasatosporales</taxon>
        <taxon>Streptomycetaceae</taxon>
        <taxon>Streptomyces</taxon>
    </lineage>
</organism>
<comment type="caution">
    <text evidence="10">The sequence shown here is derived from an EMBL/GenBank/DDBJ whole genome shotgun (WGS) entry which is preliminary data.</text>
</comment>
<dbReference type="PROSITE" id="PS50850">
    <property type="entry name" value="MFS"/>
    <property type="match status" value="1"/>
</dbReference>
<feature type="transmembrane region" description="Helical" evidence="8">
    <location>
        <begin position="367"/>
        <end position="387"/>
    </location>
</feature>
<feature type="region of interest" description="Disordered" evidence="7">
    <location>
        <begin position="395"/>
        <end position="431"/>
    </location>
</feature>
<dbReference type="Gene3D" id="1.20.1250.20">
    <property type="entry name" value="MFS general substrate transporter like domains"/>
    <property type="match status" value="1"/>
</dbReference>
<keyword evidence="5 8" id="KW-1133">Transmembrane helix</keyword>
<dbReference type="RefSeq" id="WP_358286002.1">
    <property type="nucleotide sequence ID" value="NZ_JBEYGJ010000024.1"/>
</dbReference>
<keyword evidence="4 8" id="KW-0812">Transmembrane</keyword>
<feature type="compositionally biased region" description="Pro residues" evidence="7">
    <location>
        <begin position="414"/>
        <end position="424"/>
    </location>
</feature>
<evidence type="ECO:0000256" key="5">
    <source>
        <dbReference type="ARBA" id="ARBA00022989"/>
    </source>
</evidence>
<feature type="transmembrane region" description="Helical" evidence="8">
    <location>
        <begin position="138"/>
        <end position="158"/>
    </location>
</feature>
<protein>
    <submittedName>
        <fullName evidence="10">MDR family MFS transporter</fullName>
    </submittedName>
</protein>
<dbReference type="InterPro" id="IPR005829">
    <property type="entry name" value="Sugar_transporter_CS"/>
</dbReference>
<dbReference type="EMBL" id="JBIAFP010000017">
    <property type="protein sequence ID" value="MFE9228177.1"/>
    <property type="molecule type" value="Genomic_DNA"/>
</dbReference>
<dbReference type="Pfam" id="PF07690">
    <property type="entry name" value="MFS_1"/>
    <property type="match status" value="1"/>
</dbReference>
<feature type="transmembrane region" description="Helical" evidence="8">
    <location>
        <begin position="248"/>
        <end position="268"/>
    </location>
</feature>
<evidence type="ECO:0000313" key="10">
    <source>
        <dbReference type="EMBL" id="MFE9228177.1"/>
    </source>
</evidence>
<sequence>MRQPASGLPRPFWWLWTSILISRLGSFVAPFLVLYLTAERGYTASFAGLVAALFGAGGAVASVVGGMLADRVGRRTTLLVAQVAAAGLTAALGFADRPLLIAVLACTAGAASTASRPVMQTIMADVVPPAERVRAFSLYYWAVNVGFGFAAASAGFISSYGYRWLFLIEAAATLLSTLLIAVRLPETMTDPAETDGEGGHEKSAGFRTVLRDRPFLAAVGLSFLLIMVFQQAAAGLPVAMDRDGLTAAQYGLVISLNGILIVALQLPLGRRLEGSNPGRLLVLAALLCGGGFGLNALAGGVAVYAIAVLVWTLGEIVHSPLNMGLIARFSPNTARGRYQGIHASSWAIAAMAAPLCAGIVIDRFGPDTLWAACTVLGVSAAVGYWALLLRKPDRHRHTPHPTNATVRPRRHPPRSTPPHNPPTPRTTSPEE</sequence>
<feature type="transmembrane region" description="Helical" evidence="8">
    <location>
        <begin position="280"/>
        <end position="298"/>
    </location>
</feature>
<evidence type="ECO:0000256" key="8">
    <source>
        <dbReference type="SAM" id="Phobius"/>
    </source>
</evidence>
<evidence type="ECO:0000256" key="3">
    <source>
        <dbReference type="ARBA" id="ARBA00022475"/>
    </source>
</evidence>
<dbReference type="SUPFAM" id="SSF103473">
    <property type="entry name" value="MFS general substrate transporter"/>
    <property type="match status" value="1"/>
</dbReference>
<feature type="transmembrane region" description="Helical" evidence="8">
    <location>
        <begin position="12"/>
        <end position="36"/>
    </location>
</feature>
<feature type="transmembrane region" description="Helical" evidence="8">
    <location>
        <begin position="164"/>
        <end position="182"/>
    </location>
</feature>
<evidence type="ECO:0000256" key="6">
    <source>
        <dbReference type="ARBA" id="ARBA00023136"/>
    </source>
</evidence>
<keyword evidence="2" id="KW-0813">Transport</keyword>
<name>A0ABW6LKQ2_9ACTN</name>
<comment type="subcellular location">
    <subcellularLocation>
        <location evidence="1">Cell membrane</location>
        <topology evidence="1">Multi-pass membrane protein</topology>
    </subcellularLocation>
</comment>
<dbReference type="InterPro" id="IPR011701">
    <property type="entry name" value="MFS"/>
</dbReference>
<feature type="transmembrane region" description="Helical" evidence="8">
    <location>
        <begin position="304"/>
        <end position="329"/>
    </location>
</feature>
<feature type="transmembrane region" description="Helical" evidence="8">
    <location>
        <begin position="42"/>
        <end position="64"/>
    </location>
</feature>
<dbReference type="InterPro" id="IPR036259">
    <property type="entry name" value="MFS_trans_sf"/>
</dbReference>
<feature type="transmembrane region" description="Helical" evidence="8">
    <location>
        <begin position="341"/>
        <end position="361"/>
    </location>
</feature>
<evidence type="ECO:0000259" key="9">
    <source>
        <dbReference type="PROSITE" id="PS50850"/>
    </source>
</evidence>
<keyword evidence="3" id="KW-1003">Cell membrane</keyword>
<evidence type="ECO:0000256" key="4">
    <source>
        <dbReference type="ARBA" id="ARBA00022692"/>
    </source>
</evidence>
<dbReference type="InterPro" id="IPR020846">
    <property type="entry name" value="MFS_dom"/>
</dbReference>
<accession>A0ABW6LKQ2</accession>
<feature type="domain" description="Major facilitator superfamily (MFS) profile" evidence="9">
    <location>
        <begin position="11"/>
        <end position="395"/>
    </location>
</feature>
<reference evidence="10 11" key="1">
    <citation type="submission" date="2024-10" db="EMBL/GenBank/DDBJ databases">
        <title>The Natural Products Discovery Center: Release of the First 8490 Sequenced Strains for Exploring Actinobacteria Biosynthetic Diversity.</title>
        <authorList>
            <person name="Kalkreuter E."/>
            <person name="Kautsar S.A."/>
            <person name="Yang D."/>
            <person name="Bader C.D."/>
            <person name="Teijaro C.N."/>
            <person name="Fluegel L."/>
            <person name="Davis C.M."/>
            <person name="Simpson J.R."/>
            <person name="Lauterbach L."/>
            <person name="Steele A.D."/>
            <person name="Gui C."/>
            <person name="Meng S."/>
            <person name="Li G."/>
            <person name="Viehrig K."/>
            <person name="Ye F."/>
            <person name="Su P."/>
            <person name="Kiefer A.F."/>
            <person name="Nichols A."/>
            <person name="Cepeda A.J."/>
            <person name="Yan W."/>
            <person name="Fan B."/>
            <person name="Jiang Y."/>
            <person name="Adhikari A."/>
            <person name="Zheng C.-J."/>
            <person name="Schuster L."/>
            <person name="Cowan T.M."/>
            <person name="Smanski M.J."/>
            <person name="Chevrette M.G."/>
            <person name="De Carvalho L.P.S."/>
            <person name="Shen B."/>
        </authorList>
    </citation>
    <scope>NUCLEOTIDE SEQUENCE [LARGE SCALE GENOMIC DNA]</scope>
    <source>
        <strain evidence="10 11">NPDC007066</strain>
    </source>
</reference>